<evidence type="ECO:0000313" key="13">
    <source>
        <dbReference type="EMBL" id="PZD82056.1"/>
    </source>
</evidence>
<dbReference type="Gene3D" id="3.40.1110.10">
    <property type="entry name" value="Calcium-transporting ATPase, cytoplasmic domain N"/>
    <property type="match status" value="1"/>
</dbReference>
<dbReference type="InterPro" id="IPR023299">
    <property type="entry name" value="ATPase_P-typ_cyto_dom_N"/>
</dbReference>
<feature type="region of interest" description="Disordered" evidence="11">
    <location>
        <begin position="648"/>
        <end position="668"/>
    </location>
</feature>
<dbReference type="GO" id="GO:0016887">
    <property type="term" value="F:ATP hydrolysis activity"/>
    <property type="evidence" value="ECO:0007669"/>
    <property type="project" value="InterPro"/>
</dbReference>
<feature type="transmembrane region" description="Helical" evidence="10">
    <location>
        <begin position="72"/>
        <end position="90"/>
    </location>
</feature>
<accession>A0A2W1K558</accession>
<dbReference type="NCBIfam" id="TIGR01512">
    <property type="entry name" value="ATPase-IB2_Cd"/>
    <property type="match status" value="1"/>
</dbReference>
<dbReference type="GO" id="GO:0046872">
    <property type="term" value="F:metal ion binding"/>
    <property type="evidence" value="ECO:0007669"/>
    <property type="project" value="UniProtKB-KW"/>
</dbReference>
<comment type="similarity">
    <text evidence="2 10">Belongs to the cation transport ATPase (P-type) (TC 3.A.3) family. Type IB subfamily.</text>
</comment>
<dbReference type="GO" id="GO:0005524">
    <property type="term" value="F:ATP binding"/>
    <property type="evidence" value="ECO:0007669"/>
    <property type="project" value="UniProtKB-UniRule"/>
</dbReference>
<dbReference type="InterPro" id="IPR008250">
    <property type="entry name" value="ATPase_P-typ_transduc_dom_A_sf"/>
</dbReference>
<dbReference type="InterPro" id="IPR059000">
    <property type="entry name" value="ATPase_P-type_domA"/>
</dbReference>
<dbReference type="GO" id="GO:0005886">
    <property type="term" value="C:plasma membrane"/>
    <property type="evidence" value="ECO:0007669"/>
    <property type="project" value="UniProtKB-SubCell"/>
</dbReference>
<dbReference type="PANTHER" id="PTHR48085:SF5">
    <property type="entry name" value="CADMIUM_ZINC-TRANSPORTING ATPASE HMA4-RELATED"/>
    <property type="match status" value="1"/>
</dbReference>
<feature type="transmembrane region" description="Helical" evidence="10">
    <location>
        <begin position="271"/>
        <end position="291"/>
    </location>
</feature>
<evidence type="ECO:0000256" key="8">
    <source>
        <dbReference type="ARBA" id="ARBA00039097"/>
    </source>
</evidence>
<dbReference type="PANTHER" id="PTHR48085">
    <property type="entry name" value="CADMIUM/ZINC-TRANSPORTING ATPASE HMA2-RELATED"/>
    <property type="match status" value="1"/>
</dbReference>
<dbReference type="InterPro" id="IPR023214">
    <property type="entry name" value="HAD_sf"/>
</dbReference>
<dbReference type="PRINTS" id="PR00119">
    <property type="entry name" value="CATATPASE"/>
</dbReference>
<keyword evidence="10" id="KW-0067">ATP-binding</keyword>
<keyword evidence="7 10" id="KW-0472">Membrane</keyword>
<proteinExistence type="inferred from homology"/>
<dbReference type="FunFam" id="2.70.150.10:FF:000002">
    <property type="entry name" value="Copper-transporting ATPase 1, putative"/>
    <property type="match status" value="1"/>
</dbReference>
<gene>
    <name evidence="13" type="primary">cadA</name>
    <name evidence="13" type="ORF">DN052_03100</name>
</gene>
<dbReference type="Proteomes" id="UP000248886">
    <property type="component" value="Unassembled WGS sequence"/>
</dbReference>
<keyword evidence="10" id="KW-1003">Cell membrane</keyword>
<name>A0A2W1K558_ACIFR</name>
<feature type="domain" description="P-type ATPase A" evidence="12">
    <location>
        <begin position="155"/>
        <end position="254"/>
    </location>
</feature>
<dbReference type="InterPro" id="IPR023298">
    <property type="entry name" value="ATPase_P-typ_TM_dom_sf"/>
</dbReference>
<comment type="subcellular location">
    <subcellularLocation>
        <location evidence="10">Cell membrane</location>
    </subcellularLocation>
    <subcellularLocation>
        <location evidence="1">Membrane</location>
    </subcellularLocation>
</comment>
<dbReference type="InterPro" id="IPR018303">
    <property type="entry name" value="ATPase_P-typ_P_site"/>
</dbReference>
<dbReference type="NCBIfam" id="TIGR01511">
    <property type="entry name" value="ATPase-IB1_Cu"/>
    <property type="match status" value="1"/>
</dbReference>
<feature type="transmembrane region" description="Helical" evidence="10">
    <location>
        <begin position="42"/>
        <end position="60"/>
    </location>
</feature>
<feature type="transmembrane region" description="Helical" evidence="10">
    <location>
        <begin position="297"/>
        <end position="324"/>
    </location>
</feature>
<dbReference type="SFLD" id="SFLDF00027">
    <property type="entry name" value="p-type_atpase"/>
    <property type="match status" value="1"/>
</dbReference>
<evidence type="ECO:0000256" key="10">
    <source>
        <dbReference type="RuleBase" id="RU362081"/>
    </source>
</evidence>
<protein>
    <recommendedName>
        <fullName evidence="8">P-type Zn(2+) transporter</fullName>
        <ecNumber evidence="8">7.2.2.12</ecNumber>
    </recommendedName>
</protein>
<dbReference type="InterPro" id="IPR051014">
    <property type="entry name" value="Cation_Transport_ATPase_IB"/>
</dbReference>
<comment type="catalytic activity">
    <reaction evidence="9">
        <text>Zn(2+)(in) + ATP + H2O = Zn(2+)(out) + ADP + phosphate + H(+)</text>
        <dbReference type="Rhea" id="RHEA:20621"/>
        <dbReference type="ChEBI" id="CHEBI:15377"/>
        <dbReference type="ChEBI" id="CHEBI:15378"/>
        <dbReference type="ChEBI" id="CHEBI:29105"/>
        <dbReference type="ChEBI" id="CHEBI:30616"/>
        <dbReference type="ChEBI" id="CHEBI:43474"/>
        <dbReference type="ChEBI" id="CHEBI:456216"/>
        <dbReference type="EC" id="7.2.2.12"/>
    </reaction>
</comment>
<dbReference type="PRINTS" id="PR00941">
    <property type="entry name" value="CDATPASE"/>
</dbReference>
<dbReference type="InterPro" id="IPR036412">
    <property type="entry name" value="HAD-like_sf"/>
</dbReference>
<dbReference type="InterPro" id="IPR027256">
    <property type="entry name" value="P-typ_ATPase_IB"/>
</dbReference>
<dbReference type="SUPFAM" id="SSF81665">
    <property type="entry name" value="Calcium ATPase, transmembrane domain M"/>
    <property type="match status" value="1"/>
</dbReference>
<dbReference type="AlphaFoldDB" id="A0A2W1K558"/>
<evidence type="ECO:0000256" key="5">
    <source>
        <dbReference type="ARBA" id="ARBA00022967"/>
    </source>
</evidence>
<dbReference type="SFLD" id="SFLDG00002">
    <property type="entry name" value="C1.7:_P-type_atpase_like"/>
    <property type="match status" value="1"/>
</dbReference>
<evidence type="ECO:0000259" key="12">
    <source>
        <dbReference type="Pfam" id="PF00122"/>
    </source>
</evidence>
<keyword evidence="5" id="KW-1278">Translocase</keyword>
<dbReference type="PROSITE" id="PS00154">
    <property type="entry name" value="ATPASE_E1_E2"/>
    <property type="match status" value="1"/>
</dbReference>
<organism evidence="13 14">
    <name type="scientific">Acidithiobacillus ferrooxidans</name>
    <name type="common">Thiobacillus ferrooxidans</name>
    <dbReference type="NCBI Taxonomy" id="920"/>
    <lineage>
        <taxon>Bacteria</taxon>
        <taxon>Pseudomonadati</taxon>
        <taxon>Pseudomonadota</taxon>
        <taxon>Acidithiobacillia</taxon>
        <taxon>Acidithiobacillales</taxon>
        <taxon>Acidithiobacillaceae</taxon>
        <taxon>Acidithiobacillus</taxon>
    </lineage>
</organism>
<dbReference type="NCBIfam" id="TIGR01494">
    <property type="entry name" value="ATPase_P-type"/>
    <property type="match status" value="1"/>
</dbReference>
<dbReference type="Gene3D" id="3.40.50.1000">
    <property type="entry name" value="HAD superfamily/HAD-like"/>
    <property type="match status" value="1"/>
</dbReference>
<evidence type="ECO:0000256" key="6">
    <source>
        <dbReference type="ARBA" id="ARBA00022989"/>
    </source>
</evidence>
<evidence type="ECO:0000256" key="1">
    <source>
        <dbReference type="ARBA" id="ARBA00004370"/>
    </source>
</evidence>
<dbReference type="RefSeq" id="WP_054608868.1">
    <property type="nucleotide sequence ID" value="NZ_AP025160.1"/>
</dbReference>
<evidence type="ECO:0000256" key="2">
    <source>
        <dbReference type="ARBA" id="ARBA00006024"/>
    </source>
</evidence>
<dbReference type="InterPro" id="IPR001757">
    <property type="entry name" value="P_typ_ATPase"/>
</dbReference>
<dbReference type="PROSITE" id="PS01229">
    <property type="entry name" value="COF_2"/>
    <property type="match status" value="1"/>
</dbReference>
<dbReference type="SFLD" id="SFLDS00003">
    <property type="entry name" value="Haloacid_Dehalogenase"/>
    <property type="match status" value="1"/>
</dbReference>
<feature type="transmembrane region" description="Helical" evidence="10">
    <location>
        <begin position="110"/>
        <end position="131"/>
    </location>
</feature>
<keyword evidence="4 10" id="KW-0479">Metal-binding</keyword>
<dbReference type="SUPFAM" id="SSF81653">
    <property type="entry name" value="Calcium ATPase, transduction domain A"/>
    <property type="match status" value="1"/>
</dbReference>
<evidence type="ECO:0000256" key="4">
    <source>
        <dbReference type="ARBA" id="ARBA00022723"/>
    </source>
</evidence>
<dbReference type="EMBL" id="QKQP01000001">
    <property type="protein sequence ID" value="PZD82056.1"/>
    <property type="molecule type" value="Genomic_DNA"/>
</dbReference>
<dbReference type="OrthoDB" id="9814270at2"/>
<evidence type="ECO:0000313" key="14">
    <source>
        <dbReference type="Proteomes" id="UP000248886"/>
    </source>
</evidence>
<dbReference type="EC" id="7.2.2.12" evidence="8"/>
<evidence type="ECO:0000256" key="7">
    <source>
        <dbReference type="ARBA" id="ARBA00023136"/>
    </source>
</evidence>
<evidence type="ECO:0000256" key="3">
    <source>
        <dbReference type="ARBA" id="ARBA00022692"/>
    </source>
</evidence>
<keyword evidence="6 10" id="KW-1133">Transmembrane helix</keyword>
<dbReference type="SUPFAM" id="SSF56784">
    <property type="entry name" value="HAD-like"/>
    <property type="match status" value="1"/>
</dbReference>
<dbReference type="Gene3D" id="2.70.150.10">
    <property type="entry name" value="Calcium-transporting ATPase, cytoplasmic transduction domain A"/>
    <property type="match status" value="1"/>
</dbReference>
<dbReference type="GO" id="GO:0016463">
    <property type="term" value="F:P-type zinc transporter activity"/>
    <property type="evidence" value="ECO:0007669"/>
    <property type="project" value="UniProtKB-EC"/>
</dbReference>
<dbReference type="Pfam" id="PF00122">
    <property type="entry name" value="E1-E2_ATPase"/>
    <property type="match status" value="1"/>
</dbReference>
<evidence type="ECO:0000256" key="11">
    <source>
        <dbReference type="SAM" id="MobiDB-lite"/>
    </source>
</evidence>
<dbReference type="Pfam" id="PF00702">
    <property type="entry name" value="Hydrolase"/>
    <property type="match status" value="1"/>
</dbReference>
<dbReference type="NCBIfam" id="TIGR01525">
    <property type="entry name" value="ATPase-IB_hvy"/>
    <property type="match status" value="1"/>
</dbReference>
<reference evidence="13 14" key="1">
    <citation type="submission" date="2018-06" db="EMBL/GenBank/DDBJ databases">
        <title>Draft sequence of Acidithiobacillus ferrooxidans CCM 4253.</title>
        <authorList>
            <person name="Moya-Beltran A."/>
            <person name="Castro M."/>
            <person name="Covarrubias P.C."/>
            <person name="Issotta F."/>
            <person name="Janiczek O."/>
            <person name="Mandl M."/>
            <person name="Kucera J."/>
            <person name="Quatrini R."/>
        </authorList>
    </citation>
    <scope>NUCLEOTIDE SEQUENCE [LARGE SCALE GENOMIC DNA]</scope>
    <source>
        <strain evidence="13 14">CCM 4253</strain>
    </source>
</reference>
<comment type="caution">
    <text evidence="13">The sequence shown here is derived from an EMBL/GenBank/DDBJ whole genome shotgun (WGS) entry which is preliminary data.</text>
</comment>
<evidence type="ECO:0000256" key="9">
    <source>
        <dbReference type="ARBA" id="ARBA00047308"/>
    </source>
</evidence>
<keyword evidence="3 10" id="KW-0812">Transmembrane</keyword>
<dbReference type="InterPro" id="IPR044492">
    <property type="entry name" value="P_typ_ATPase_HD_dom"/>
</dbReference>
<keyword evidence="10" id="KW-0547">Nucleotide-binding</keyword>
<sequence length="668" mass="70278">MNGKRATRPTSTACGSQDACGCGVTLADRAAANPLAGFSRTLLWAFGLIIAVVVLLVVAAEQLGVLDIVAQFVPWPVWFAAVLAGGWPIFRKVLRATLRRKITSHTLMTIGLAAAIVAGAWPAAVLIVFFMRLADYIEHFTAEHARQAVRDLTALAPETARVEREGREVQVPIEQVQVGETVVVRPGEKTPVDGEVIGGHATVNQATITGESMPVEVGPGARVFAASFAQLGHLRIRVTAVGKDTTFGRVIQLVAEAEQHRAPIQRVADKFAAWYLPVVVTVATGTFLASGKLLATAAVLVVACSCSFAIATPVAVIASIGASARRGLLIKGGRYLEVLAKATVVVLDKTGTLTLGRPVITDVIPLDADLGADEVLRLAATAERYSEHPLAEAVRGAAARRELQLAEPQDFEAIPGIGVRVRLDGESVAVGGRRLLAGEGLPPIAAELEAQGKTLLFVIRNGQPLGVLAAMDTLRPDVPEALAELRRLGVKHLELLTGDNERTAAAIAAPLGIHWRANLLPEDKIAVVKEYQRRGHVVVMIGDGVNDAPALAQADVGIAMGAAGSPLAIEAAHIALLRDDWKLVPEVLRIARRTMNTVKINIGFTVVYNLAGLALAALGFLPPAIAAAAQAGPDFGILANSARLLRQGGSRQTARSSKDPVLAALPKE</sequence>